<feature type="site" description="Lowers pKa of active site Tyr" evidence="4">
    <location>
        <position position="86"/>
    </location>
</feature>
<dbReference type="SUPFAM" id="SSF51430">
    <property type="entry name" value="NAD(P)-linked oxidoreductase"/>
    <property type="match status" value="1"/>
</dbReference>
<feature type="active site" description="Proton donor" evidence="2">
    <location>
        <position position="56"/>
    </location>
</feature>
<keyword evidence="7" id="KW-1185">Reference proteome</keyword>
<dbReference type="PRINTS" id="PR00069">
    <property type="entry name" value="ALDKETRDTASE"/>
</dbReference>
<dbReference type="InterPro" id="IPR018170">
    <property type="entry name" value="Aldo/ket_reductase_CS"/>
</dbReference>
<dbReference type="InterPro" id="IPR023210">
    <property type="entry name" value="NADP_OxRdtase_dom"/>
</dbReference>
<dbReference type="PROSITE" id="PS00798">
    <property type="entry name" value="ALDOKETO_REDUCTASE_1"/>
    <property type="match status" value="1"/>
</dbReference>
<dbReference type="PROSITE" id="PS00062">
    <property type="entry name" value="ALDOKETO_REDUCTASE_2"/>
    <property type="match status" value="1"/>
</dbReference>
<dbReference type="PANTHER" id="PTHR11732">
    <property type="entry name" value="ALDO/KETO REDUCTASE"/>
    <property type="match status" value="1"/>
</dbReference>
<dbReference type="InterPro" id="IPR020471">
    <property type="entry name" value="AKR"/>
</dbReference>
<keyword evidence="1" id="KW-0560">Oxidoreductase</keyword>
<dbReference type="PROSITE" id="PS00063">
    <property type="entry name" value="ALDOKETO_REDUCTASE_3"/>
    <property type="match status" value="1"/>
</dbReference>
<reference evidence="6" key="1">
    <citation type="submission" date="2023-08" db="EMBL/GenBank/DDBJ databases">
        <title>A de novo genome assembly of Solanum verrucosum Schlechtendal, a Mexican diploid species geographically isolated from the other diploid A-genome species in potato relatives.</title>
        <authorList>
            <person name="Hosaka K."/>
        </authorList>
    </citation>
    <scope>NUCLEOTIDE SEQUENCE</scope>
    <source>
        <tissue evidence="6">Young leaves</tissue>
    </source>
</reference>
<evidence type="ECO:0000313" key="6">
    <source>
        <dbReference type="EMBL" id="WMV21031.1"/>
    </source>
</evidence>
<feature type="binding site" evidence="3">
    <location>
        <position position="119"/>
    </location>
    <ligand>
        <name>substrate</name>
    </ligand>
</feature>
<dbReference type="Pfam" id="PF00248">
    <property type="entry name" value="Aldo_ket_red"/>
    <property type="match status" value="1"/>
</dbReference>
<sequence>MEKVMHVPEVVLNSGYKMPLLGMGTAAYPMPIDDLTCILVDAIETGYRHFDTAALYGSEEAVGRAVAEAIERGIIKSRQQVFITSKLWCTEAHPQLVLPALKNTLGKLGLDYVDLYLIHWPISMKPGPVDILKFKKEDIVPFDMKGVWKAMEACCMLGLAKSIGVSNFSCTKLSQLLQIATIPPAVNQVEINVAWQQQKLLEYCKEKGVHVSAYSPLGAKGASWNSPIINDIATAKRKSIAQVALRWIYEQGASVIVKSFNKERMKQNLEMFDWELSTEDNFKIQDIPQKKGYNGEDFTHPNGPYKSVNDIWDGEI</sequence>
<accession>A0AAF0QD24</accession>
<dbReference type="Proteomes" id="UP001234989">
    <property type="component" value="Chromosome 3"/>
</dbReference>
<evidence type="ECO:0000256" key="4">
    <source>
        <dbReference type="PIRSR" id="PIRSR000097-3"/>
    </source>
</evidence>
<evidence type="ECO:0000256" key="3">
    <source>
        <dbReference type="PIRSR" id="PIRSR000097-2"/>
    </source>
</evidence>
<dbReference type="InterPro" id="IPR036812">
    <property type="entry name" value="NAD(P)_OxRdtase_dom_sf"/>
</dbReference>
<proteinExistence type="predicted"/>
<evidence type="ECO:0000256" key="1">
    <source>
        <dbReference type="ARBA" id="ARBA00023002"/>
    </source>
</evidence>
<dbReference type="Gene3D" id="3.20.20.100">
    <property type="entry name" value="NADP-dependent oxidoreductase domain"/>
    <property type="match status" value="1"/>
</dbReference>
<dbReference type="GO" id="GO:0044550">
    <property type="term" value="P:secondary metabolite biosynthetic process"/>
    <property type="evidence" value="ECO:0007669"/>
    <property type="project" value="UniProtKB-ARBA"/>
</dbReference>
<protein>
    <recommendedName>
        <fullName evidence="5">NADP-dependent oxidoreductase domain-containing protein</fullName>
    </recommendedName>
</protein>
<dbReference type="CDD" id="cd19124">
    <property type="entry name" value="AKR_AKR4A_4B"/>
    <property type="match status" value="1"/>
</dbReference>
<name>A0AAF0QD24_SOLVR</name>
<dbReference type="InterPro" id="IPR044497">
    <property type="entry name" value="AKR4A/B"/>
</dbReference>
<gene>
    <name evidence="6" type="ORF">MTR67_014416</name>
</gene>
<dbReference type="EMBL" id="CP133614">
    <property type="protein sequence ID" value="WMV21031.1"/>
    <property type="molecule type" value="Genomic_DNA"/>
</dbReference>
<feature type="domain" description="NADP-dependent oxidoreductase" evidence="5">
    <location>
        <begin position="21"/>
        <end position="286"/>
    </location>
</feature>
<evidence type="ECO:0000313" key="7">
    <source>
        <dbReference type="Proteomes" id="UP001234989"/>
    </source>
</evidence>
<evidence type="ECO:0000256" key="2">
    <source>
        <dbReference type="PIRSR" id="PIRSR000097-1"/>
    </source>
</evidence>
<evidence type="ECO:0000259" key="5">
    <source>
        <dbReference type="Pfam" id="PF00248"/>
    </source>
</evidence>
<dbReference type="FunFam" id="3.20.20.100:FF:000014">
    <property type="entry name" value="NAD(P)-linked oxidoreductase superfamily protein"/>
    <property type="match status" value="1"/>
</dbReference>
<dbReference type="PIRSF" id="PIRSF000097">
    <property type="entry name" value="AKR"/>
    <property type="match status" value="1"/>
</dbReference>
<dbReference type="GO" id="GO:0016616">
    <property type="term" value="F:oxidoreductase activity, acting on the CH-OH group of donors, NAD or NADP as acceptor"/>
    <property type="evidence" value="ECO:0007669"/>
    <property type="project" value="InterPro"/>
</dbReference>
<organism evidence="6 7">
    <name type="scientific">Solanum verrucosum</name>
    <dbReference type="NCBI Taxonomy" id="315347"/>
    <lineage>
        <taxon>Eukaryota</taxon>
        <taxon>Viridiplantae</taxon>
        <taxon>Streptophyta</taxon>
        <taxon>Embryophyta</taxon>
        <taxon>Tracheophyta</taxon>
        <taxon>Spermatophyta</taxon>
        <taxon>Magnoliopsida</taxon>
        <taxon>eudicotyledons</taxon>
        <taxon>Gunneridae</taxon>
        <taxon>Pentapetalae</taxon>
        <taxon>asterids</taxon>
        <taxon>lamiids</taxon>
        <taxon>Solanales</taxon>
        <taxon>Solanaceae</taxon>
        <taxon>Solanoideae</taxon>
        <taxon>Solaneae</taxon>
        <taxon>Solanum</taxon>
    </lineage>
</organism>
<dbReference type="AlphaFoldDB" id="A0AAF0QD24"/>